<proteinExistence type="evidence at transcript level"/>
<name>A0A023G955_AMBTT</name>
<accession>A0A023G955</accession>
<dbReference type="Gene3D" id="4.10.60.10">
    <property type="entry name" value="Zinc finger, CCHC-type"/>
    <property type="match status" value="1"/>
</dbReference>
<dbReference type="InterPro" id="IPR036875">
    <property type="entry name" value="Znf_CCHC_sf"/>
</dbReference>
<reference evidence="1" key="1">
    <citation type="submission" date="2014-03" db="EMBL/GenBank/DDBJ databases">
        <title>The sialotranscriptome of Amblyomma triste, Amblyomma parvum and Amblyomma cajennense ticks, uncovered by 454-based RNA-seq.</title>
        <authorList>
            <person name="Garcia G.R."/>
            <person name="Gardinassi L.G."/>
            <person name="Ribeiro J.M."/>
            <person name="Anatriello E."/>
            <person name="Ferreira B.R."/>
            <person name="Moreira H.N."/>
            <person name="Mafra C."/>
            <person name="Olegario M.M."/>
            <person name="Szabo P.J."/>
            <person name="Miranda-Santos I.K."/>
            <person name="Maruyama S.R."/>
        </authorList>
    </citation>
    <scope>NUCLEOTIDE SEQUENCE</scope>
    <source>
        <strain evidence="1">Mato Grasso do Sul</strain>
        <tissue evidence="1">Salivary glands</tissue>
    </source>
</reference>
<dbReference type="EMBL" id="GBBM01006040">
    <property type="protein sequence ID" value="JAC29378.1"/>
    <property type="molecule type" value="mRNA"/>
</dbReference>
<evidence type="ECO:0000313" key="1">
    <source>
        <dbReference type="EMBL" id="JAC29378.1"/>
    </source>
</evidence>
<dbReference type="SUPFAM" id="SSF57756">
    <property type="entry name" value="Retrovirus zinc finger-like domains"/>
    <property type="match status" value="1"/>
</dbReference>
<feature type="non-terminal residue" evidence="1">
    <location>
        <position position="190"/>
    </location>
</feature>
<dbReference type="GO" id="GO:0003676">
    <property type="term" value="F:nucleic acid binding"/>
    <property type="evidence" value="ECO:0007669"/>
    <property type="project" value="InterPro"/>
</dbReference>
<sequence>LRTTTNGALLTSLCAIAKVDYATARAKDRVRINPYNNSFTVSSPSDQRTRLYVQTSELRLATNSYPLRAYVAAPDNALRGVIYNAVDQQSQEEIIADLQAMNPSNTYAIADARQMGRTRSILITFVGTKELPRTVIFNCGLFICHPFRRKAEACTNCWSYGHRSDVCTQPRSGRCTRCGAVHEIREPPTC</sequence>
<protein>
    <submittedName>
        <fullName evidence="1">Uncharacterized protein</fullName>
    </submittedName>
</protein>
<feature type="non-terminal residue" evidence="1">
    <location>
        <position position="1"/>
    </location>
</feature>
<dbReference type="AlphaFoldDB" id="A0A023G955"/>
<dbReference type="GO" id="GO:0008270">
    <property type="term" value="F:zinc ion binding"/>
    <property type="evidence" value="ECO:0007669"/>
    <property type="project" value="InterPro"/>
</dbReference>
<organism evidence="1">
    <name type="scientific">Amblyomma triste</name>
    <name type="common">Neotropical tick</name>
    <dbReference type="NCBI Taxonomy" id="251400"/>
    <lineage>
        <taxon>Eukaryota</taxon>
        <taxon>Metazoa</taxon>
        <taxon>Ecdysozoa</taxon>
        <taxon>Arthropoda</taxon>
        <taxon>Chelicerata</taxon>
        <taxon>Arachnida</taxon>
        <taxon>Acari</taxon>
        <taxon>Parasitiformes</taxon>
        <taxon>Ixodida</taxon>
        <taxon>Ixodoidea</taxon>
        <taxon>Ixodidae</taxon>
        <taxon>Amblyomminae</taxon>
        <taxon>Amblyomma</taxon>
    </lineage>
</organism>